<name>A0AA35TFY4_GEOBA</name>
<reference evidence="1" key="1">
    <citation type="submission" date="2023-03" db="EMBL/GenBank/DDBJ databases">
        <authorList>
            <person name="Steffen K."/>
            <person name="Cardenas P."/>
        </authorList>
    </citation>
    <scope>NUCLEOTIDE SEQUENCE</scope>
</reference>
<dbReference type="EMBL" id="CASHTH010003623">
    <property type="protein sequence ID" value="CAI8047252.1"/>
    <property type="molecule type" value="Genomic_DNA"/>
</dbReference>
<dbReference type="Proteomes" id="UP001174909">
    <property type="component" value="Unassembled WGS sequence"/>
</dbReference>
<comment type="caution">
    <text evidence="1">The sequence shown here is derived from an EMBL/GenBank/DDBJ whole genome shotgun (WGS) entry which is preliminary data.</text>
</comment>
<evidence type="ECO:0000313" key="1">
    <source>
        <dbReference type="EMBL" id="CAI8047252.1"/>
    </source>
</evidence>
<protein>
    <submittedName>
        <fullName evidence="1">Uncharacterized protein</fullName>
    </submittedName>
</protein>
<accession>A0AA35TFY4</accession>
<dbReference type="AlphaFoldDB" id="A0AA35TFY4"/>
<evidence type="ECO:0000313" key="2">
    <source>
        <dbReference type="Proteomes" id="UP001174909"/>
    </source>
</evidence>
<keyword evidence="2" id="KW-1185">Reference proteome</keyword>
<gene>
    <name evidence="1" type="ORF">GBAR_LOCUS26102</name>
</gene>
<proteinExistence type="predicted"/>
<sequence length="59" mass="7099">MKRFITNQPSTSFFVWSEPQCRWPNRRMQGIFGEQERELNDCICTSHPSLFTTYTLEPR</sequence>
<organism evidence="1 2">
    <name type="scientific">Geodia barretti</name>
    <name type="common">Barrett's horny sponge</name>
    <dbReference type="NCBI Taxonomy" id="519541"/>
    <lineage>
        <taxon>Eukaryota</taxon>
        <taxon>Metazoa</taxon>
        <taxon>Porifera</taxon>
        <taxon>Demospongiae</taxon>
        <taxon>Heteroscleromorpha</taxon>
        <taxon>Tetractinellida</taxon>
        <taxon>Astrophorina</taxon>
        <taxon>Geodiidae</taxon>
        <taxon>Geodia</taxon>
    </lineage>
</organism>
<feature type="non-terminal residue" evidence="1">
    <location>
        <position position="1"/>
    </location>
</feature>